<dbReference type="RefSeq" id="WP_049152343.1">
    <property type="nucleotide sequence ID" value="NZ_CP024931.1"/>
</dbReference>
<dbReference type="EMBL" id="CP024932">
    <property type="protein sequence ID" value="ATZ07405.1"/>
    <property type="molecule type" value="Genomic_DNA"/>
</dbReference>
<protein>
    <submittedName>
        <fullName evidence="1">Uncharacterized protein</fullName>
    </submittedName>
</protein>
<organism evidence="1 2">
    <name type="scientific">Corynebacterium striatum</name>
    <dbReference type="NCBI Taxonomy" id="43770"/>
    <lineage>
        <taxon>Bacteria</taxon>
        <taxon>Bacillati</taxon>
        <taxon>Actinomycetota</taxon>
        <taxon>Actinomycetes</taxon>
        <taxon>Mycobacteriales</taxon>
        <taxon>Corynebacteriaceae</taxon>
        <taxon>Corynebacterium</taxon>
    </lineage>
</organism>
<name>A0ABC8CKY5_CORST</name>
<evidence type="ECO:0000313" key="2">
    <source>
        <dbReference type="Proteomes" id="UP000231994"/>
    </source>
</evidence>
<proteinExistence type="predicted"/>
<dbReference type="Proteomes" id="UP000231994">
    <property type="component" value="Chromosome"/>
</dbReference>
<dbReference type="AlphaFoldDB" id="A0ABC8CKY5"/>
<accession>A0ABC8CKY5</accession>
<evidence type="ECO:0000313" key="1">
    <source>
        <dbReference type="EMBL" id="ATZ07405.1"/>
    </source>
</evidence>
<gene>
    <name evidence="1" type="ORF">A9D01_00195</name>
</gene>
<sequence length="68" mass="7421">MPLQTSAGPSPESEYIDADQLAAEWNPDGFPLVDLNDPVSLEGIPETVLLQLQQEQANRDSSTPLENQ</sequence>
<reference evidence="1 2" key="1">
    <citation type="submission" date="2017-11" db="EMBL/GenBank/DDBJ databases">
        <title>Whole genome sequencing of cultured pathogen.</title>
        <authorList>
            <person name="Hoffmann M."/>
            <person name="Sanchez M."/>
            <person name="Timme R."/>
            <person name="Nudel K."/>
            <person name="Bry L."/>
        </authorList>
    </citation>
    <scope>NUCLEOTIDE SEQUENCE [LARGE SCALE GENOMIC DNA]</scope>
    <source>
        <strain evidence="1 2">216</strain>
    </source>
</reference>